<dbReference type="Gene3D" id="3.30.200.20">
    <property type="entry name" value="Phosphorylase Kinase, domain 1"/>
    <property type="match status" value="1"/>
</dbReference>
<evidence type="ECO:0000256" key="7">
    <source>
        <dbReference type="ARBA" id="ARBA00023137"/>
    </source>
</evidence>
<comment type="similarity">
    <text evidence="8">Belongs to the protein kinase superfamily. STE Ser/Thr protein kinase family. MAP kinase kinase subfamily.</text>
</comment>
<dbReference type="RefSeq" id="XP_065647025.1">
    <property type="nucleotide sequence ID" value="XM_065790953.1"/>
</dbReference>
<evidence type="ECO:0000256" key="1">
    <source>
        <dbReference type="ARBA" id="ARBA00022527"/>
    </source>
</evidence>
<reference evidence="15" key="1">
    <citation type="submission" date="2025-05" db="UniProtKB">
        <authorList>
            <consortium name="RefSeq"/>
        </authorList>
    </citation>
    <scope>NUCLEOTIDE SEQUENCE [LARGE SCALE GENOMIC DNA]</scope>
</reference>
<evidence type="ECO:0000313" key="16">
    <source>
        <dbReference type="RefSeq" id="XP_065647025.1"/>
    </source>
</evidence>
<dbReference type="PROSITE" id="PS50011">
    <property type="entry name" value="PROTEIN_KINASE_DOM"/>
    <property type="match status" value="1"/>
</dbReference>
<evidence type="ECO:0000256" key="13">
    <source>
        <dbReference type="SAM" id="MobiDB-lite"/>
    </source>
</evidence>
<keyword evidence="15" id="KW-1185">Reference proteome</keyword>
<dbReference type="GO" id="GO:0016301">
    <property type="term" value="F:kinase activity"/>
    <property type="evidence" value="ECO:0007669"/>
    <property type="project" value="UniProtKB-KW"/>
</dbReference>
<evidence type="ECO:0000256" key="11">
    <source>
        <dbReference type="ARBA" id="ARBA00049299"/>
    </source>
</evidence>
<dbReference type="EC" id="2.7.12.2" evidence="9"/>
<evidence type="ECO:0000256" key="3">
    <source>
        <dbReference type="ARBA" id="ARBA00022679"/>
    </source>
</evidence>
<keyword evidence="4" id="KW-0547">Nucleotide-binding</keyword>
<organism evidence="15 16">
    <name type="scientific">Hydra vulgaris</name>
    <name type="common">Hydra</name>
    <name type="synonym">Hydra attenuata</name>
    <dbReference type="NCBI Taxonomy" id="6087"/>
    <lineage>
        <taxon>Eukaryota</taxon>
        <taxon>Metazoa</taxon>
        <taxon>Cnidaria</taxon>
        <taxon>Hydrozoa</taxon>
        <taxon>Hydroidolina</taxon>
        <taxon>Anthoathecata</taxon>
        <taxon>Aplanulata</taxon>
        <taxon>Hydridae</taxon>
        <taxon>Hydra</taxon>
    </lineage>
</organism>
<evidence type="ECO:0000256" key="10">
    <source>
        <dbReference type="ARBA" id="ARBA00049014"/>
    </source>
</evidence>
<dbReference type="InterPro" id="IPR052468">
    <property type="entry name" value="Dual_spec_MAPK_kinase"/>
</dbReference>
<dbReference type="PANTHER" id="PTHR47238:SF2">
    <property type="entry name" value="DUAL SPECIFICITY MITOGEN-ACTIVATED PROTEIN KINASE KINASE HEMIPTEROUS"/>
    <property type="match status" value="1"/>
</dbReference>
<evidence type="ECO:0000256" key="9">
    <source>
        <dbReference type="ARBA" id="ARBA00038999"/>
    </source>
</evidence>
<comment type="catalytic activity">
    <reaction evidence="11">
        <text>L-threonyl-[protein] + ATP = O-phospho-L-threonyl-[protein] + ADP + H(+)</text>
        <dbReference type="Rhea" id="RHEA:46608"/>
        <dbReference type="Rhea" id="RHEA-COMP:11060"/>
        <dbReference type="Rhea" id="RHEA-COMP:11605"/>
        <dbReference type="ChEBI" id="CHEBI:15378"/>
        <dbReference type="ChEBI" id="CHEBI:30013"/>
        <dbReference type="ChEBI" id="CHEBI:30616"/>
        <dbReference type="ChEBI" id="CHEBI:61977"/>
        <dbReference type="ChEBI" id="CHEBI:456216"/>
        <dbReference type="EC" id="2.7.12.2"/>
    </reaction>
</comment>
<keyword evidence="7" id="KW-0829">Tyrosine-protein kinase</keyword>
<dbReference type="Gene3D" id="1.10.510.10">
    <property type="entry name" value="Transferase(Phosphotransferase) domain 1"/>
    <property type="match status" value="1"/>
</dbReference>
<evidence type="ECO:0000256" key="12">
    <source>
        <dbReference type="ARBA" id="ARBA00051693"/>
    </source>
</evidence>
<evidence type="ECO:0000259" key="14">
    <source>
        <dbReference type="PROSITE" id="PS50011"/>
    </source>
</evidence>
<protein>
    <recommendedName>
        <fullName evidence="9">mitogen-activated protein kinase kinase</fullName>
        <ecNumber evidence="9">2.7.12.2</ecNumber>
    </recommendedName>
</protein>
<dbReference type="SMART" id="SM00220">
    <property type="entry name" value="S_TKc"/>
    <property type="match status" value="1"/>
</dbReference>
<keyword evidence="2" id="KW-0597">Phosphoprotein</keyword>
<evidence type="ECO:0000256" key="2">
    <source>
        <dbReference type="ARBA" id="ARBA00022553"/>
    </source>
</evidence>
<sequence>MATVFRESKSLQDRISALQIQLAAANEEQRKHVFNLPLPESRLFKSNFKVEDFSSYSNHDEESPAPRSERPKMNLTFSNEKRKSARTVAIEQELSELIKKSSILNIDGKKYPFTIDDLVYIEEIGSGTCGVVNKMYHKESKTIMAVKMMSRTPIMEEQKRILMDLDVITKCNDCSYIVNCFGLFISQSDVYVCMELMGTCLEKLLKTTRTPIPEPILGKVAYSVVKALQYLKQVHGVMHRDVKPSNILLDDKGNVKLCDFGISGRLVDSKAKTKGAGCAAYMAPERVEPPDPLNPDYDVRADVWSLGISLVELATGFFPYRGCRNEFEVLMKIMHDPSPSLPKDGFSEEFQSFINLCLEKDLKKRPKFDLLLEHPFQVRYEKEIVDVAGWYSNINSYV</sequence>
<dbReference type="InterPro" id="IPR008271">
    <property type="entry name" value="Ser/Thr_kinase_AS"/>
</dbReference>
<dbReference type="PANTHER" id="PTHR47238">
    <property type="entry name" value="MITOGEN-ACTIVATED PROTEIN KINASE KINASE 5"/>
    <property type="match status" value="1"/>
</dbReference>
<feature type="region of interest" description="Disordered" evidence="13">
    <location>
        <begin position="55"/>
        <end position="77"/>
    </location>
</feature>
<dbReference type="GeneID" id="100201328"/>
<comment type="catalytic activity">
    <reaction evidence="12">
        <text>L-tyrosyl-[protein] + ATP = O-phospho-L-tyrosyl-[protein] + ADP + H(+)</text>
        <dbReference type="Rhea" id="RHEA:10596"/>
        <dbReference type="Rhea" id="RHEA-COMP:10136"/>
        <dbReference type="Rhea" id="RHEA-COMP:20101"/>
        <dbReference type="ChEBI" id="CHEBI:15378"/>
        <dbReference type="ChEBI" id="CHEBI:30616"/>
        <dbReference type="ChEBI" id="CHEBI:46858"/>
        <dbReference type="ChEBI" id="CHEBI:61978"/>
        <dbReference type="ChEBI" id="CHEBI:456216"/>
        <dbReference type="EC" id="2.7.12.2"/>
    </reaction>
</comment>
<evidence type="ECO:0000256" key="4">
    <source>
        <dbReference type="ARBA" id="ARBA00022741"/>
    </source>
</evidence>
<evidence type="ECO:0000256" key="8">
    <source>
        <dbReference type="ARBA" id="ARBA00038035"/>
    </source>
</evidence>
<evidence type="ECO:0000256" key="6">
    <source>
        <dbReference type="ARBA" id="ARBA00022840"/>
    </source>
</evidence>
<feature type="domain" description="Protein kinase" evidence="14">
    <location>
        <begin position="118"/>
        <end position="377"/>
    </location>
</feature>
<evidence type="ECO:0000256" key="5">
    <source>
        <dbReference type="ARBA" id="ARBA00022777"/>
    </source>
</evidence>
<dbReference type="Pfam" id="PF00069">
    <property type="entry name" value="Pkinase"/>
    <property type="match status" value="1"/>
</dbReference>
<dbReference type="SUPFAM" id="SSF56112">
    <property type="entry name" value="Protein kinase-like (PK-like)"/>
    <property type="match status" value="1"/>
</dbReference>
<proteinExistence type="inferred from homology"/>
<keyword evidence="6" id="KW-0067">ATP-binding</keyword>
<accession>A0ABM4BDI7</accession>
<dbReference type="InterPro" id="IPR000719">
    <property type="entry name" value="Prot_kinase_dom"/>
</dbReference>
<reference evidence="16" key="2">
    <citation type="submission" date="2025-08" db="UniProtKB">
        <authorList>
            <consortium name="RefSeq"/>
        </authorList>
    </citation>
    <scope>IDENTIFICATION</scope>
</reference>
<comment type="catalytic activity">
    <reaction evidence="10">
        <text>L-seryl-[protein] + ATP = O-phospho-L-seryl-[protein] + ADP + H(+)</text>
        <dbReference type="Rhea" id="RHEA:17989"/>
        <dbReference type="Rhea" id="RHEA-COMP:9863"/>
        <dbReference type="Rhea" id="RHEA-COMP:11604"/>
        <dbReference type="ChEBI" id="CHEBI:15378"/>
        <dbReference type="ChEBI" id="CHEBI:29999"/>
        <dbReference type="ChEBI" id="CHEBI:30616"/>
        <dbReference type="ChEBI" id="CHEBI:83421"/>
        <dbReference type="ChEBI" id="CHEBI:456216"/>
        <dbReference type="EC" id="2.7.12.2"/>
    </reaction>
</comment>
<keyword evidence="5 16" id="KW-0418">Kinase</keyword>
<evidence type="ECO:0000313" key="15">
    <source>
        <dbReference type="Proteomes" id="UP001652625"/>
    </source>
</evidence>
<keyword evidence="3" id="KW-0808">Transferase</keyword>
<name>A0ABM4BDI7_HYDVU</name>
<dbReference type="PROSITE" id="PS00108">
    <property type="entry name" value="PROTEIN_KINASE_ST"/>
    <property type="match status" value="1"/>
</dbReference>
<dbReference type="InterPro" id="IPR011009">
    <property type="entry name" value="Kinase-like_dom_sf"/>
</dbReference>
<dbReference type="Proteomes" id="UP001652625">
    <property type="component" value="Chromosome 02"/>
</dbReference>
<feature type="compositionally biased region" description="Basic and acidic residues" evidence="13">
    <location>
        <begin position="55"/>
        <end position="72"/>
    </location>
</feature>
<keyword evidence="1" id="KW-0723">Serine/threonine-protein kinase</keyword>
<gene>
    <name evidence="16" type="primary">LOC100201328</name>
</gene>